<dbReference type="EMBL" id="MJEA01000001">
    <property type="protein sequence ID" value="OQO71272.1"/>
    <property type="molecule type" value="Genomic_DNA"/>
</dbReference>
<name>A0A1V8YFA9_9ENTE</name>
<comment type="caution">
    <text evidence="1">The sequence shown here is derived from an EMBL/GenBank/DDBJ whole genome shotgun (WGS) entry which is preliminary data.</text>
</comment>
<evidence type="ECO:0000313" key="1">
    <source>
        <dbReference type="EMBL" id="OQO71272.1"/>
    </source>
</evidence>
<protein>
    <submittedName>
        <fullName evidence="1">Uncharacterized protein</fullName>
    </submittedName>
</protein>
<dbReference type="Proteomes" id="UP000192477">
    <property type="component" value="Unassembled WGS sequence"/>
</dbReference>
<evidence type="ECO:0000313" key="2">
    <source>
        <dbReference type="Proteomes" id="UP000192477"/>
    </source>
</evidence>
<organism evidence="1 2">
    <name type="scientific">Enterococcus villorum</name>
    <dbReference type="NCBI Taxonomy" id="112904"/>
    <lineage>
        <taxon>Bacteria</taxon>
        <taxon>Bacillati</taxon>
        <taxon>Bacillota</taxon>
        <taxon>Bacilli</taxon>
        <taxon>Lactobacillales</taxon>
        <taxon>Enterococcaceae</taxon>
        <taxon>Enterococcus</taxon>
    </lineage>
</organism>
<dbReference type="STRING" id="112904.BH747_00105"/>
<accession>A0A1V8YFA9</accession>
<dbReference type="RefSeq" id="WP_081181271.1">
    <property type="nucleotide sequence ID" value="NZ_MJEA01000001.1"/>
</dbReference>
<proteinExistence type="predicted"/>
<gene>
    <name evidence="1" type="ORF">BH747_00105</name>
</gene>
<sequence length="63" mass="7406">MKKKSEYRLKNIKNIKNSKEMIFVPSDKKVQVTHQLRQVVDSFDENRGNTKLKNRLSASSLKK</sequence>
<dbReference type="AlphaFoldDB" id="A0A1V8YFA9"/>
<reference evidence="1 2" key="1">
    <citation type="journal article" date="2017" name="BMC Microbiol.">
        <title>Comparative genomics of Enterococcus spp. isolated from bovine feces.</title>
        <authorList>
            <person name="Beukers A.G."/>
            <person name="Zaheer R."/>
            <person name="Goji N."/>
            <person name="Amoako K.K."/>
            <person name="Chaves A.V."/>
            <person name="Ward M.P."/>
            <person name="McAllister T.A."/>
        </authorList>
    </citation>
    <scope>NUCLEOTIDE SEQUENCE [LARGE SCALE GENOMIC DNA]</scope>
    <source>
        <strain evidence="1 2">F1129D 143</strain>
    </source>
</reference>